<comment type="caution">
    <text evidence="1">The sequence shown here is derived from an EMBL/GenBank/DDBJ whole genome shotgun (WGS) entry which is preliminary data.</text>
</comment>
<dbReference type="InParanoid" id="A0A7J8FSZ4"/>
<accession>A0A7J8FSZ4</accession>
<organism evidence="1 2">
    <name type="scientific">Molossus molossus</name>
    <name type="common">Pallas' mastiff bat</name>
    <name type="synonym">Vespertilio molossus</name>
    <dbReference type="NCBI Taxonomy" id="27622"/>
    <lineage>
        <taxon>Eukaryota</taxon>
        <taxon>Metazoa</taxon>
        <taxon>Chordata</taxon>
        <taxon>Craniata</taxon>
        <taxon>Vertebrata</taxon>
        <taxon>Euteleostomi</taxon>
        <taxon>Mammalia</taxon>
        <taxon>Eutheria</taxon>
        <taxon>Laurasiatheria</taxon>
        <taxon>Chiroptera</taxon>
        <taxon>Yangochiroptera</taxon>
        <taxon>Molossidae</taxon>
        <taxon>Molossus</taxon>
    </lineage>
</organism>
<protein>
    <submittedName>
        <fullName evidence="1">Uncharacterized protein</fullName>
    </submittedName>
</protein>
<name>A0A7J8FSZ4_MOLMO</name>
<dbReference type="EMBL" id="JACASF010000011">
    <property type="protein sequence ID" value="KAF6450539.1"/>
    <property type="molecule type" value="Genomic_DNA"/>
</dbReference>
<dbReference type="AlphaFoldDB" id="A0A7J8FSZ4"/>
<reference evidence="1 2" key="1">
    <citation type="journal article" date="2020" name="Nature">
        <title>Six reference-quality genomes reveal evolution of bat adaptations.</title>
        <authorList>
            <person name="Jebb D."/>
            <person name="Huang Z."/>
            <person name="Pippel M."/>
            <person name="Hughes G.M."/>
            <person name="Lavrichenko K."/>
            <person name="Devanna P."/>
            <person name="Winkler S."/>
            <person name="Jermiin L.S."/>
            <person name="Skirmuntt E.C."/>
            <person name="Katzourakis A."/>
            <person name="Burkitt-Gray L."/>
            <person name="Ray D.A."/>
            <person name="Sullivan K.A.M."/>
            <person name="Roscito J.G."/>
            <person name="Kirilenko B.M."/>
            <person name="Davalos L.M."/>
            <person name="Corthals A.P."/>
            <person name="Power M.L."/>
            <person name="Jones G."/>
            <person name="Ransome R.D."/>
            <person name="Dechmann D.K.N."/>
            <person name="Locatelli A.G."/>
            <person name="Puechmaille S.J."/>
            <person name="Fedrigo O."/>
            <person name="Jarvis E.D."/>
            <person name="Hiller M."/>
            <person name="Vernes S.C."/>
            <person name="Myers E.W."/>
            <person name="Teeling E.C."/>
        </authorList>
    </citation>
    <scope>NUCLEOTIDE SEQUENCE [LARGE SCALE GENOMIC DNA]</scope>
    <source>
        <strain evidence="1">MMolMol1</strain>
        <tissue evidence="1">Muscle</tissue>
    </source>
</reference>
<gene>
    <name evidence="1" type="ORF">HJG59_008407</name>
</gene>
<evidence type="ECO:0000313" key="1">
    <source>
        <dbReference type="EMBL" id="KAF6450539.1"/>
    </source>
</evidence>
<keyword evidence="2" id="KW-1185">Reference proteome</keyword>
<dbReference type="Proteomes" id="UP000550707">
    <property type="component" value="Unassembled WGS sequence"/>
</dbReference>
<evidence type="ECO:0000313" key="2">
    <source>
        <dbReference type="Proteomes" id="UP000550707"/>
    </source>
</evidence>
<sequence length="228" mass="24771">MCILDTEQLKRTFEESQGCPGNAARIGTETLTHTGYPMPSRVKCKFGSFETTWHSSLLSPLSGTPWCRSGGVLEGTRRLSSLSLFFPCLLPPPGRRPNSWAVPCSRASFLNLSAIDMGPDNSLLGGAVLCVFRMFSNTLDLHSLHAKSNTLVATGCLQTFQVSLGGGGGGQYHLVEKQWSRIISVEWFPPGDTLGTCRLSPWFGGTSEPFRTRTLSSFKAEGPSPPRE</sequence>
<proteinExistence type="predicted"/>